<keyword evidence="3" id="KW-1185">Reference proteome</keyword>
<evidence type="ECO:0000313" key="3">
    <source>
        <dbReference type="Proteomes" id="UP000429229"/>
    </source>
</evidence>
<evidence type="ECO:0008006" key="4">
    <source>
        <dbReference type="Google" id="ProtNLM"/>
    </source>
</evidence>
<gene>
    <name evidence="2" type="ORF">GRI68_08780</name>
</gene>
<keyword evidence="1" id="KW-0472">Membrane</keyword>
<keyword evidence="1" id="KW-0812">Transmembrane</keyword>
<dbReference type="AlphaFoldDB" id="A0A6I4U4I5"/>
<sequence length="83" mass="9317">MLRKAFTEHPRTVGESYSEHLVQASGFGGRMIVAGIGCILHGIFPFLFVKTGSRQINHLHDRMVTNRRRKPEPLEAGAIDFVI</sequence>
<evidence type="ECO:0000256" key="1">
    <source>
        <dbReference type="SAM" id="Phobius"/>
    </source>
</evidence>
<dbReference type="RefSeq" id="WP_160616897.1">
    <property type="nucleotide sequence ID" value="NZ_WTYR01000001.1"/>
</dbReference>
<evidence type="ECO:0000313" key="2">
    <source>
        <dbReference type="EMBL" id="MXP10274.1"/>
    </source>
</evidence>
<feature type="transmembrane region" description="Helical" evidence="1">
    <location>
        <begin position="27"/>
        <end position="49"/>
    </location>
</feature>
<dbReference type="InterPro" id="IPR045936">
    <property type="entry name" value="DUF6356"/>
</dbReference>
<name>A0A6I4U4I5_9SPHN</name>
<keyword evidence="1" id="KW-1133">Transmembrane helix</keyword>
<organism evidence="2 3">
    <name type="scientific">Alteriqipengyuania halimionae</name>
    <dbReference type="NCBI Taxonomy" id="1926630"/>
    <lineage>
        <taxon>Bacteria</taxon>
        <taxon>Pseudomonadati</taxon>
        <taxon>Pseudomonadota</taxon>
        <taxon>Alphaproteobacteria</taxon>
        <taxon>Sphingomonadales</taxon>
        <taxon>Erythrobacteraceae</taxon>
        <taxon>Alteriqipengyuania</taxon>
    </lineage>
</organism>
<protein>
    <recommendedName>
        <fullName evidence="4">Capsule biosynthesis protein</fullName>
    </recommendedName>
</protein>
<dbReference type="OrthoDB" id="7652114at2"/>
<dbReference type="EMBL" id="WTYR01000001">
    <property type="protein sequence ID" value="MXP10274.1"/>
    <property type="molecule type" value="Genomic_DNA"/>
</dbReference>
<comment type="caution">
    <text evidence="2">The sequence shown here is derived from an EMBL/GenBank/DDBJ whole genome shotgun (WGS) entry which is preliminary data.</text>
</comment>
<proteinExistence type="predicted"/>
<dbReference type="Pfam" id="PF19883">
    <property type="entry name" value="DUF6356"/>
    <property type="match status" value="1"/>
</dbReference>
<accession>A0A6I4U4I5</accession>
<reference evidence="2 3" key="1">
    <citation type="submission" date="2019-12" db="EMBL/GenBank/DDBJ databases">
        <title>Genomic-based taxomic classification of the family Erythrobacteraceae.</title>
        <authorList>
            <person name="Xu L."/>
        </authorList>
    </citation>
    <scope>NUCLEOTIDE SEQUENCE [LARGE SCALE GENOMIC DNA]</scope>
    <source>
        <strain evidence="2 3">LMG 29519</strain>
    </source>
</reference>
<dbReference type="Proteomes" id="UP000429229">
    <property type="component" value="Unassembled WGS sequence"/>
</dbReference>